<dbReference type="Gene3D" id="1.10.287.1490">
    <property type="match status" value="1"/>
</dbReference>
<sequence length="646" mass="73755">MGSLIIKKVIYSGDAYYYASPELNKGINIIVGDNGSGKSTFSYFIEYGLGGKIKPFSKNEDNSKYSLIIEDTNNYVQLDILINDLAYSLKRFIGAQDIFVKHNEEVDSFSLERDKKTAPFTFSDWLLGKLGIPVFELHIGAAHWYFNFSDLFRLLNYDQNTEPRKIYKEPVAENFIADSIIIRKSIFEILLGMSSADYFKKLDAARAALKAKDIAKSLLESFTENHEVSGDTDKLSNRKDFVEKEISVLELQRNDLLKISTRSDDKTGELAEIQSKLVGLELKASQDRIKITNLISEQSKIAILHEGLIQEINQIEKIIFTHEKLDLFAMEICPFCMTEKNVDKGFCICGSKFNDDDYEKFVYNTNEYKDILSHKQKSIKAITLAVETYKEEVKLLTADIQDTDQSIEEYTEKLKKIILTAQFAGNTTRIDELNDRIIKLKDELVQLNFDLRNIDQEQKLKTDFNLKTKAFVQAQNSLKSAKEAYDKNNASTIGLFNEVYSALLAESSYKSITAYIDEDYMPYIDNGVYKANSSEVPKRLMYYFTILSLALQLESVKHPRFLLIDTPEASGIDTDHLNQNLLLLETAIAMGIAASGKEKDYQVILTTGYGKLPEEFEKYIIERFSEKDKNFILKPKTDQSLISKTE</sequence>
<reference evidence="3 4" key="1">
    <citation type="journal article" date="2009" name="Stand. Genomic Sci.">
        <title>Complete genome sequence of Dyadobacter fermentans type strain (NS114).</title>
        <authorList>
            <person name="Lang E."/>
            <person name="Lapidus A."/>
            <person name="Chertkov O."/>
            <person name="Brettin T."/>
            <person name="Detter J.C."/>
            <person name="Han C."/>
            <person name="Copeland A."/>
            <person name="Glavina Del Rio T."/>
            <person name="Nolan M."/>
            <person name="Chen F."/>
            <person name="Lucas S."/>
            <person name="Tice H."/>
            <person name="Cheng J.F."/>
            <person name="Land M."/>
            <person name="Hauser L."/>
            <person name="Chang Y.J."/>
            <person name="Jeffries C.D."/>
            <person name="Kopitz M."/>
            <person name="Bruce D."/>
            <person name="Goodwin L."/>
            <person name="Pitluck S."/>
            <person name="Ovchinnikova G."/>
            <person name="Pati A."/>
            <person name="Ivanova N."/>
            <person name="Mavrommatis K."/>
            <person name="Chen A."/>
            <person name="Palaniappan K."/>
            <person name="Chain P."/>
            <person name="Bristow J."/>
            <person name="Eisen J.A."/>
            <person name="Markowitz V."/>
            <person name="Hugenholtz P."/>
            <person name="Goker M."/>
            <person name="Rohde M."/>
            <person name="Kyrpides N.C."/>
            <person name="Klenk H.P."/>
        </authorList>
    </citation>
    <scope>NUCLEOTIDE SEQUENCE [LARGE SCALE GENOMIC DNA]</scope>
    <source>
        <strain evidence="4">ATCC 700827 / DSM 18053 / CIP 107007 / KCTC 52180 / NS114</strain>
    </source>
</reference>
<evidence type="ECO:0000259" key="2">
    <source>
        <dbReference type="Pfam" id="PF13476"/>
    </source>
</evidence>
<dbReference type="EMBL" id="CP001619">
    <property type="protein sequence ID" value="ACT95404.1"/>
    <property type="molecule type" value="Genomic_DNA"/>
</dbReference>
<keyword evidence="4" id="KW-1185">Reference proteome</keyword>
<dbReference type="Proteomes" id="UP000002011">
    <property type="component" value="Chromosome"/>
</dbReference>
<evidence type="ECO:0000256" key="1">
    <source>
        <dbReference type="SAM" id="Coils"/>
    </source>
</evidence>
<dbReference type="AlphaFoldDB" id="C6W0U9"/>
<feature type="coiled-coil region" evidence="1">
    <location>
        <begin position="386"/>
        <end position="457"/>
    </location>
</feature>
<dbReference type="Gene3D" id="3.40.50.300">
    <property type="entry name" value="P-loop containing nucleotide triphosphate hydrolases"/>
    <property type="match status" value="1"/>
</dbReference>
<protein>
    <recommendedName>
        <fullName evidence="2">Rad50/SbcC-type AAA domain-containing protein</fullName>
    </recommendedName>
</protein>
<accession>C6W0U9</accession>
<dbReference type="InterPro" id="IPR027417">
    <property type="entry name" value="P-loop_NTPase"/>
</dbReference>
<dbReference type="KEGG" id="dfe:Dfer_4201"/>
<dbReference type="RefSeq" id="WP_015813647.1">
    <property type="nucleotide sequence ID" value="NC_013037.1"/>
</dbReference>
<evidence type="ECO:0000313" key="3">
    <source>
        <dbReference type="EMBL" id="ACT95404.1"/>
    </source>
</evidence>
<name>C6W0U9_DYAFD</name>
<dbReference type="GO" id="GO:0006302">
    <property type="term" value="P:double-strand break repair"/>
    <property type="evidence" value="ECO:0007669"/>
    <property type="project" value="InterPro"/>
</dbReference>
<organism evidence="3 4">
    <name type="scientific">Dyadobacter fermentans (strain ATCC 700827 / DSM 18053 / CIP 107007 / KCTC 52180 / NS114)</name>
    <dbReference type="NCBI Taxonomy" id="471854"/>
    <lineage>
        <taxon>Bacteria</taxon>
        <taxon>Pseudomonadati</taxon>
        <taxon>Bacteroidota</taxon>
        <taxon>Cytophagia</taxon>
        <taxon>Cytophagales</taxon>
        <taxon>Spirosomataceae</taxon>
        <taxon>Dyadobacter</taxon>
    </lineage>
</organism>
<dbReference type="GO" id="GO:0016887">
    <property type="term" value="F:ATP hydrolysis activity"/>
    <property type="evidence" value="ECO:0007669"/>
    <property type="project" value="InterPro"/>
</dbReference>
<feature type="domain" description="Rad50/SbcC-type AAA" evidence="2">
    <location>
        <begin position="22"/>
        <end position="251"/>
    </location>
</feature>
<dbReference type="eggNOG" id="COG0419">
    <property type="taxonomic scope" value="Bacteria"/>
</dbReference>
<keyword evidence="1" id="KW-0175">Coiled coil</keyword>
<dbReference type="STRING" id="471854.Dfer_4201"/>
<dbReference type="SUPFAM" id="SSF52540">
    <property type="entry name" value="P-loop containing nucleoside triphosphate hydrolases"/>
    <property type="match status" value="1"/>
</dbReference>
<dbReference type="Pfam" id="PF13476">
    <property type="entry name" value="AAA_23"/>
    <property type="match status" value="1"/>
</dbReference>
<dbReference type="HOGENOM" id="CLU_420732_0_0_10"/>
<evidence type="ECO:0000313" key="4">
    <source>
        <dbReference type="Proteomes" id="UP000002011"/>
    </source>
</evidence>
<proteinExistence type="predicted"/>
<gene>
    <name evidence="3" type="ordered locus">Dfer_4201</name>
</gene>
<dbReference type="OrthoDB" id="853948at2"/>
<dbReference type="InterPro" id="IPR038729">
    <property type="entry name" value="Rad50/SbcC_AAA"/>
</dbReference>